<protein>
    <submittedName>
        <fullName evidence="1">Uncharacterized protein</fullName>
    </submittedName>
</protein>
<name>J3MRZ2_ORYBR</name>
<sequence length="80" mass="9100">MKKKHTMSGTPKDGSVVDAENIIVGCYMLVHEVHLSTKAVEVWDTRRREHGVVAHSATSVEASRRWRTRAPDFLFAKMHI</sequence>
<dbReference type="EnsemblPlants" id="OB08G18710.1">
    <property type="protein sequence ID" value="OB08G18710.1"/>
    <property type="gene ID" value="OB08G18710"/>
</dbReference>
<evidence type="ECO:0000313" key="2">
    <source>
        <dbReference type="Proteomes" id="UP000006038"/>
    </source>
</evidence>
<evidence type="ECO:0000313" key="1">
    <source>
        <dbReference type="EnsemblPlants" id="OB08G18710.1"/>
    </source>
</evidence>
<dbReference type="Gramene" id="OB08G18710.1">
    <property type="protein sequence ID" value="OB08G18710.1"/>
    <property type="gene ID" value="OB08G18710"/>
</dbReference>
<keyword evidence="2" id="KW-1185">Reference proteome</keyword>
<reference evidence="1" key="1">
    <citation type="journal article" date="2013" name="Nat. Commun.">
        <title>Whole-genome sequencing of Oryza brachyantha reveals mechanisms underlying Oryza genome evolution.</title>
        <authorList>
            <person name="Chen J."/>
            <person name="Huang Q."/>
            <person name="Gao D."/>
            <person name="Wang J."/>
            <person name="Lang Y."/>
            <person name="Liu T."/>
            <person name="Li B."/>
            <person name="Bai Z."/>
            <person name="Luis Goicoechea J."/>
            <person name="Liang C."/>
            <person name="Chen C."/>
            <person name="Zhang W."/>
            <person name="Sun S."/>
            <person name="Liao Y."/>
            <person name="Zhang X."/>
            <person name="Yang L."/>
            <person name="Song C."/>
            <person name="Wang M."/>
            <person name="Shi J."/>
            <person name="Liu G."/>
            <person name="Liu J."/>
            <person name="Zhou H."/>
            <person name="Zhou W."/>
            <person name="Yu Q."/>
            <person name="An N."/>
            <person name="Chen Y."/>
            <person name="Cai Q."/>
            <person name="Wang B."/>
            <person name="Liu B."/>
            <person name="Min J."/>
            <person name="Huang Y."/>
            <person name="Wu H."/>
            <person name="Li Z."/>
            <person name="Zhang Y."/>
            <person name="Yin Y."/>
            <person name="Song W."/>
            <person name="Jiang J."/>
            <person name="Jackson S.A."/>
            <person name="Wing R.A."/>
            <person name="Wang J."/>
            <person name="Chen M."/>
        </authorList>
    </citation>
    <scope>NUCLEOTIDE SEQUENCE [LARGE SCALE GENOMIC DNA]</scope>
    <source>
        <strain evidence="1">cv. IRGC 101232</strain>
    </source>
</reference>
<dbReference type="AlphaFoldDB" id="J3MRZ2"/>
<dbReference type="HOGENOM" id="CLU_2593643_0_0_1"/>
<dbReference type="Proteomes" id="UP000006038">
    <property type="component" value="Chromosome 8"/>
</dbReference>
<proteinExistence type="predicted"/>
<reference evidence="1" key="2">
    <citation type="submission" date="2013-04" db="UniProtKB">
        <authorList>
            <consortium name="EnsemblPlants"/>
        </authorList>
    </citation>
    <scope>IDENTIFICATION</scope>
</reference>
<accession>J3MRZ2</accession>
<organism evidence="1">
    <name type="scientific">Oryza brachyantha</name>
    <name type="common">malo sina</name>
    <dbReference type="NCBI Taxonomy" id="4533"/>
    <lineage>
        <taxon>Eukaryota</taxon>
        <taxon>Viridiplantae</taxon>
        <taxon>Streptophyta</taxon>
        <taxon>Embryophyta</taxon>
        <taxon>Tracheophyta</taxon>
        <taxon>Spermatophyta</taxon>
        <taxon>Magnoliopsida</taxon>
        <taxon>Liliopsida</taxon>
        <taxon>Poales</taxon>
        <taxon>Poaceae</taxon>
        <taxon>BOP clade</taxon>
        <taxon>Oryzoideae</taxon>
        <taxon>Oryzeae</taxon>
        <taxon>Oryzinae</taxon>
        <taxon>Oryza</taxon>
    </lineage>
</organism>